<proteinExistence type="predicted"/>
<dbReference type="Pfam" id="PF04248">
    <property type="entry name" value="NTP_transf_9"/>
    <property type="match status" value="1"/>
</dbReference>
<dbReference type="PANTHER" id="PTHR43081:SF11">
    <property type="entry name" value="BLR2264 PROTEIN"/>
    <property type="match status" value="1"/>
</dbReference>
<dbReference type="Proteomes" id="UP000236742">
    <property type="component" value="Unassembled WGS sequence"/>
</dbReference>
<organism evidence="2 3">
    <name type="scientific">Jhaorihella thermophila</name>
    <dbReference type="NCBI Taxonomy" id="488547"/>
    <lineage>
        <taxon>Bacteria</taxon>
        <taxon>Pseudomonadati</taxon>
        <taxon>Pseudomonadota</taxon>
        <taxon>Alphaproteobacteria</taxon>
        <taxon>Rhodobacterales</taxon>
        <taxon>Paracoccaceae</taxon>
        <taxon>Jhaorihella</taxon>
    </lineage>
</organism>
<evidence type="ECO:0000313" key="3">
    <source>
        <dbReference type="Proteomes" id="UP000236742"/>
    </source>
</evidence>
<keyword evidence="3" id="KW-1185">Reference proteome</keyword>
<accession>A0A1H5UXC0</accession>
<sequence>MNLHAPTDAYSIDIQPLPGQVVARRGDIVLAASTRARVMYETRLPPTVYFPPEDVRVELSEPTELQTFCPFKGTASYRDVILPDGARLKNAVWSYEDALPEAAGIRGHLGFMPGVCTNIDTGDATIGGTTTGNISGPLADWLLADAARIGTPEDFTRTFAHKLREQGVPVTRLGVMIWSLHPQIIGKNFVWTAEDDEVSTFAPTYEMHDNPAFLKSPLRYVSEGLGGVRQKIDADYRHNSFPIIEDLRKKGATDYVAMPLTFSDGQRNVLTLSTDAPGGFTTADLGLVFECAPAVSRFYEVFTLRENARTLLETYVGKRTGERVLEGRIRRGEGDEIDAAIMFCDLRSSTALQEQLGRDAYINHLNEFFEVTSDIVRDNDGEVLKFIGDAVLAVFPADHDADGARARALQSAEAIAERLAGAGADPCTHPCDCAIGLAYGRVTYGNVGSRDRLDFTVIGQAANIAARLSDHAKKAGTRIVATRNVLGDSPEGRPLDDLALRNVSRRVEAYALGANAPVEPAT</sequence>
<dbReference type="EMBL" id="FNVD01000005">
    <property type="protein sequence ID" value="SEF79610.1"/>
    <property type="molecule type" value="Genomic_DNA"/>
</dbReference>
<dbReference type="RefSeq" id="WP_104007471.1">
    <property type="nucleotide sequence ID" value="NZ_FNVD01000005.1"/>
</dbReference>
<evidence type="ECO:0000259" key="1">
    <source>
        <dbReference type="PROSITE" id="PS50125"/>
    </source>
</evidence>
<dbReference type="SUPFAM" id="SSF55073">
    <property type="entry name" value="Nucleotide cyclase"/>
    <property type="match status" value="1"/>
</dbReference>
<dbReference type="Gene3D" id="2.170.150.40">
    <property type="entry name" value="Domain of unknown function (DUF427)"/>
    <property type="match status" value="1"/>
</dbReference>
<dbReference type="SMART" id="SM00044">
    <property type="entry name" value="CYCc"/>
    <property type="match status" value="1"/>
</dbReference>
<dbReference type="Pfam" id="PF00211">
    <property type="entry name" value="Guanylate_cyc"/>
    <property type="match status" value="1"/>
</dbReference>
<dbReference type="GO" id="GO:0035556">
    <property type="term" value="P:intracellular signal transduction"/>
    <property type="evidence" value="ECO:0007669"/>
    <property type="project" value="InterPro"/>
</dbReference>
<dbReference type="AlphaFoldDB" id="A0A1H5UXC0"/>
<dbReference type="InterPro" id="IPR007361">
    <property type="entry name" value="DUF427"/>
</dbReference>
<reference evidence="2 3" key="1">
    <citation type="submission" date="2016-10" db="EMBL/GenBank/DDBJ databases">
        <authorList>
            <person name="de Groot N.N."/>
        </authorList>
    </citation>
    <scope>NUCLEOTIDE SEQUENCE [LARGE SCALE GENOMIC DNA]</scope>
    <source>
        <strain evidence="2 3">DSM 23413</strain>
    </source>
</reference>
<feature type="domain" description="Guanylate cyclase" evidence="1">
    <location>
        <begin position="340"/>
        <end position="469"/>
    </location>
</feature>
<protein>
    <submittedName>
        <fullName evidence="2">Uncharacterized conserved protein, DUF427 family</fullName>
    </submittedName>
</protein>
<dbReference type="Gene3D" id="3.30.70.1230">
    <property type="entry name" value="Nucleotide cyclase"/>
    <property type="match status" value="1"/>
</dbReference>
<dbReference type="InterPro" id="IPR001054">
    <property type="entry name" value="A/G_cyclase"/>
</dbReference>
<dbReference type="PANTHER" id="PTHR43081">
    <property type="entry name" value="ADENYLATE CYCLASE, TERMINAL-DIFFERENTIATION SPECIFIC-RELATED"/>
    <property type="match status" value="1"/>
</dbReference>
<dbReference type="OrthoDB" id="4565346at2"/>
<dbReference type="InterPro" id="IPR038694">
    <property type="entry name" value="DUF427_sf"/>
</dbReference>
<dbReference type="GO" id="GO:0004016">
    <property type="term" value="F:adenylate cyclase activity"/>
    <property type="evidence" value="ECO:0007669"/>
    <property type="project" value="UniProtKB-ARBA"/>
</dbReference>
<dbReference type="PROSITE" id="PS50125">
    <property type="entry name" value="GUANYLATE_CYCLASE_2"/>
    <property type="match status" value="1"/>
</dbReference>
<name>A0A1H5UXC0_9RHOB</name>
<gene>
    <name evidence="2" type="ORF">SAMN05421751_1058</name>
</gene>
<dbReference type="GO" id="GO:0006171">
    <property type="term" value="P:cAMP biosynthetic process"/>
    <property type="evidence" value="ECO:0007669"/>
    <property type="project" value="TreeGrafter"/>
</dbReference>
<evidence type="ECO:0000313" key="2">
    <source>
        <dbReference type="EMBL" id="SEF79610.1"/>
    </source>
</evidence>
<dbReference type="InterPro" id="IPR029787">
    <property type="entry name" value="Nucleotide_cyclase"/>
</dbReference>
<dbReference type="InterPro" id="IPR050697">
    <property type="entry name" value="Adenylyl/Guanylyl_Cyclase_3/4"/>
</dbReference>
<dbReference type="CDD" id="cd07302">
    <property type="entry name" value="CHD"/>
    <property type="match status" value="1"/>
</dbReference>